<reference evidence="3 5" key="1">
    <citation type="submission" date="2018-08" db="EMBL/GenBank/DDBJ databases">
        <title>Genomic investigation of the strawberry pathogen Phytophthora fragariae indicates pathogenicity is determined by transcriptional variation in three key races.</title>
        <authorList>
            <person name="Adams T.M."/>
            <person name="Armitage A.D."/>
            <person name="Sobczyk M.K."/>
            <person name="Bates H.J."/>
            <person name="Dunwell J.M."/>
            <person name="Nellist C.F."/>
            <person name="Harrison R.J."/>
        </authorList>
    </citation>
    <scope>NUCLEOTIDE SEQUENCE [LARGE SCALE GENOMIC DNA]</scope>
    <source>
        <strain evidence="2 4">SCRP249</strain>
        <strain evidence="1 6">SCRP324</strain>
        <strain evidence="3 5">SCRP333</strain>
    </source>
</reference>
<dbReference type="EMBL" id="QXFT01001096">
    <property type="protein sequence ID" value="KAE9329073.1"/>
    <property type="molecule type" value="Genomic_DNA"/>
</dbReference>
<name>A0A6A4ET01_9STRA</name>
<dbReference type="EMBL" id="QXFV01001089">
    <property type="protein sequence ID" value="KAE9015568.1"/>
    <property type="molecule type" value="Genomic_DNA"/>
</dbReference>
<protein>
    <submittedName>
        <fullName evidence="3">Uncharacterized protein</fullName>
    </submittedName>
</protein>
<dbReference type="Proteomes" id="UP000434957">
    <property type="component" value="Unassembled WGS sequence"/>
</dbReference>
<dbReference type="AlphaFoldDB" id="A0A6A4ET01"/>
<gene>
    <name evidence="2" type="ORF">PR001_g14872</name>
    <name evidence="1" type="ORF">PR002_g15482</name>
    <name evidence="3" type="ORF">PR003_g15646</name>
</gene>
<evidence type="ECO:0000313" key="3">
    <source>
        <dbReference type="EMBL" id="KAE9329073.1"/>
    </source>
</evidence>
<organism evidence="3 5">
    <name type="scientific">Phytophthora rubi</name>
    <dbReference type="NCBI Taxonomy" id="129364"/>
    <lineage>
        <taxon>Eukaryota</taxon>
        <taxon>Sar</taxon>
        <taxon>Stramenopiles</taxon>
        <taxon>Oomycota</taxon>
        <taxon>Peronosporomycetes</taxon>
        <taxon>Peronosporales</taxon>
        <taxon>Peronosporaceae</taxon>
        <taxon>Phytophthora</taxon>
    </lineage>
</organism>
<sequence>MRQPRAAARHMQYFCSAETPYCEAMMPTALAKVLRCMSSLYAMSFRLQAVYLSQSISCAMTTTTLCY</sequence>
<evidence type="ECO:0000313" key="6">
    <source>
        <dbReference type="Proteomes" id="UP000435112"/>
    </source>
</evidence>
<evidence type="ECO:0000313" key="4">
    <source>
        <dbReference type="Proteomes" id="UP000429607"/>
    </source>
</evidence>
<dbReference type="Proteomes" id="UP000429607">
    <property type="component" value="Unassembled WGS sequence"/>
</dbReference>
<evidence type="ECO:0000313" key="5">
    <source>
        <dbReference type="Proteomes" id="UP000434957"/>
    </source>
</evidence>
<evidence type="ECO:0000313" key="1">
    <source>
        <dbReference type="EMBL" id="KAE9009980.1"/>
    </source>
</evidence>
<dbReference type="Proteomes" id="UP000435112">
    <property type="component" value="Unassembled WGS sequence"/>
</dbReference>
<comment type="caution">
    <text evidence="3">The sequence shown here is derived from an EMBL/GenBank/DDBJ whole genome shotgun (WGS) entry which is preliminary data.</text>
</comment>
<accession>A0A6A4ET01</accession>
<evidence type="ECO:0000313" key="2">
    <source>
        <dbReference type="EMBL" id="KAE9015568.1"/>
    </source>
</evidence>
<dbReference type="EMBL" id="QXFU01001128">
    <property type="protein sequence ID" value="KAE9009980.1"/>
    <property type="molecule type" value="Genomic_DNA"/>
</dbReference>
<proteinExistence type="predicted"/>
<keyword evidence="5" id="KW-1185">Reference proteome</keyword>